<reference evidence="1 2" key="1">
    <citation type="journal article" date="2016" name="Nat. Commun.">
        <title>Thousands of microbial genomes shed light on interconnected biogeochemical processes in an aquifer system.</title>
        <authorList>
            <person name="Anantharaman K."/>
            <person name="Brown C.T."/>
            <person name="Hug L.A."/>
            <person name="Sharon I."/>
            <person name="Castelle C.J."/>
            <person name="Probst A.J."/>
            <person name="Thomas B.C."/>
            <person name="Singh A."/>
            <person name="Wilkins M.J."/>
            <person name="Karaoz U."/>
            <person name="Brodie E.L."/>
            <person name="Williams K.H."/>
            <person name="Hubbard S.S."/>
            <person name="Banfield J.F."/>
        </authorList>
    </citation>
    <scope>NUCLEOTIDE SEQUENCE [LARGE SCALE GENOMIC DNA]</scope>
</reference>
<evidence type="ECO:0000313" key="2">
    <source>
        <dbReference type="Proteomes" id="UP000177053"/>
    </source>
</evidence>
<dbReference type="EMBL" id="MGFS01000016">
    <property type="protein sequence ID" value="OGM11526.1"/>
    <property type="molecule type" value="Genomic_DNA"/>
</dbReference>
<evidence type="ECO:0000313" key="1">
    <source>
        <dbReference type="EMBL" id="OGM11526.1"/>
    </source>
</evidence>
<dbReference type="AlphaFoldDB" id="A0A1F7X928"/>
<sequence>MKELPQRHCRVVPKDTSHLGGAAVPLQVVKELIADLVSEQLVKGKLSKESQGEINELCQSARAAGTKDVLPFEEALEIGGLNVDCSTCPWGKQMMSNVEQNQELIEKIKVQMKSRGHFCDRECSTVRGGTCIGRAKKDARRPAIVFPNWELYYVDSHPGMVKGIPTDCSFGFKDENSD</sequence>
<dbReference type="Proteomes" id="UP000177053">
    <property type="component" value="Unassembled WGS sequence"/>
</dbReference>
<accession>A0A1F7X928</accession>
<comment type="caution">
    <text evidence="1">The sequence shown here is derived from an EMBL/GenBank/DDBJ whole genome shotgun (WGS) entry which is preliminary data.</text>
</comment>
<name>A0A1F7X928_9BACT</name>
<proteinExistence type="predicted"/>
<organism evidence="1 2">
    <name type="scientific">Candidatus Woesebacteria bacterium RBG_16_34_12</name>
    <dbReference type="NCBI Taxonomy" id="1802480"/>
    <lineage>
        <taxon>Bacteria</taxon>
        <taxon>Candidatus Woeseibacteriota</taxon>
    </lineage>
</organism>
<protein>
    <submittedName>
        <fullName evidence="1">Uncharacterized protein</fullName>
    </submittedName>
</protein>
<gene>
    <name evidence="1" type="ORF">A2Z22_00560</name>
</gene>